<keyword evidence="2 8" id="KW-0147">Chitin-binding</keyword>
<feature type="signal peptide" evidence="10">
    <location>
        <begin position="1"/>
        <end position="20"/>
    </location>
</feature>
<keyword evidence="5" id="KW-0378">Hydrolase</keyword>
<protein>
    <recommendedName>
        <fullName evidence="15">Chitin deacetylase</fullName>
    </recommendedName>
</protein>
<name>A0ABR1LJ95_9PEZI</name>
<evidence type="ECO:0000259" key="11">
    <source>
        <dbReference type="PROSITE" id="PS50941"/>
    </source>
</evidence>
<feature type="disulfide bond" evidence="8">
    <location>
        <begin position="88"/>
        <end position="102"/>
    </location>
</feature>
<dbReference type="PROSITE" id="PS00026">
    <property type="entry name" value="CHIT_BIND_I_1"/>
    <property type="match status" value="1"/>
</dbReference>
<dbReference type="SMART" id="SM00270">
    <property type="entry name" value="ChtBD1"/>
    <property type="match status" value="3"/>
</dbReference>
<dbReference type="InterPro" id="IPR018371">
    <property type="entry name" value="Chitin-binding_1_CS"/>
</dbReference>
<organism evidence="13 14">
    <name type="scientific">Phyllosticta citricarpa</name>
    <dbReference type="NCBI Taxonomy" id="55181"/>
    <lineage>
        <taxon>Eukaryota</taxon>
        <taxon>Fungi</taxon>
        <taxon>Dikarya</taxon>
        <taxon>Ascomycota</taxon>
        <taxon>Pezizomycotina</taxon>
        <taxon>Dothideomycetes</taxon>
        <taxon>Dothideomycetes incertae sedis</taxon>
        <taxon>Botryosphaeriales</taxon>
        <taxon>Phyllostictaceae</taxon>
        <taxon>Phyllosticta</taxon>
    </lineage>
</organism>
<feature type="domain" description="Chitin-binding type-1" evidence="11">
    <location>
        <begin position="490"/>
        <end position="536"/>
    </location>
</feature>
<evidence type="ECO:0000256" key="10">
    <source>
        <dbReference type="SAM" id="SignalP"/>
    </source>
</evidence>
<dbReference type="EMBL" id="JBBPDW010000041">
    <property type="protein sequence ID" value="KAK7534601.1"/>
    <property type="molecule type" value="Genomic_DNA"/>
</dbReference>
<dbReference type="CDD" id="cd11618">
    <property type="entry name" value="ChtBD1_1"/>
    <property type="match status" value="2"/>
</dbReference>
<dbReference type="Gene3D" id="3.30.60.10">
    <property type="entry name" value="Endochitinase-like"/>
    <property type="match status" value="3"/>
</dbReference>
<feature type="disulfide bond" evidence="8">
    <location>
        <begin position="83"/>
        <end position="95"/>
    </location>
</feature>
<feature type="domain" description="Chitin-binding type-1" evidence="11">
    <location>
        <begin position="73"/>
        <end position="117"/>
    </location>
</feature>
<feature type="disulfide bond" evidence="8">
    <location>
        <begin position="425"/>
        <end position="439"/>
    </location>
</feature>
<evidence type="ECO:0000256" key="9">
    <source>
        <dbReference type="SAM" id="MobiDB-lite"/>
    </source>
</evidence>
<evidence type="ECO:0008006" key="15">
    <source>
        <dbReference type="Google" id="ProtNLM"/>
    </source>
</evidence>
<dbReference type="PROSITE" id="PS50941">
    <property type="entry name" value="CHIT_BIND_I_2"/>
    <property type="match status" value="3"/>
</dbReference>
<feature type="disulfide bond" evidence="8">
    <location>
        <begin position="509"/>
        <end position="523"/>
    </location>
</feature>
<dbReference type="PANTHER" id="PTHR46471">
    <property type="entry name" value="CHITIN DEACETYLASE"/>
    <property type="match status" value="1"/>
</dbReference>
<evidence type="ECO:0000259" key="12">
    <source>
        <dbReference type="PROSITE" id="PS51677"/>
    </source>
</evidence>
<dbReference type="PANTHER" id="PTHR46471:SF4">
    <property type="entry name" value="CHITIN DEACETYLASE"/>
    <property type="match status" value="1"/>
</dbReference>
<keyword evidence="7" id="KW-0170">Cobalt</keyword>
<evidence type="ECO:0000256" key="7">
    <source>
        <dbReference type="ARBA" id="ARBA00023285"/>
    </source>
</evidence>
<keyword evidence="8" id="KW-1015">Disulfide bond</keyword>
<proteinExistence type="predicted"/>
<evidence type="ECO:0000256" key="5">
    <source>
        <dbReference type="ARBA" id="ARBA00022801"/>
    </source>
</evidence>
<evidence type="ECO:0000256" key="4">
    <source>
        <dbReference type="ARBA" id="ARBA00022729"/>
    </source>
</evidence>
<dbReference type="Proteomes" id="UP001365128">
    <property type="component" value="Unassembled WGS sequence"/>
</dbReference>
<feature type="region of interest" description="Disordered" evidence="9">
    <location>
        <begin position="463"/>
        <end position="489"/>
    </location>
</feature>
<dbReference type="CDD" id="cd10951">
    <property type="entry name" value="CE4_ClCDA_like"/>
    <property type="match status" value="1"/>
</dbReference>
<feature type="domain" description="NodB homology" evidence="12">
    <location>
        <begin position="151"/>
        <end position="348"/>
    </location>
</feature>
<evidence type="ECO:0000256" key="3">
    <source>
        <dbReference type="ARBA" id="ARBA00022723"/>
    </source>
</evidence>
<accession>A0ABR1LJ95</accession>
<dbReference type="SUPFAM" id="SSF57016">
    <property type="entry name" value="Plant lectins/antimicrobial peptides"/>
    <property type="match status" value="3"/>
</dbReference>
<dbReference type="Pfam" id="PF00187">
    <property type="entry name" value="Chitin_bind_1"/>
    <property type="match status" value="1"/>
</dbReference>
<dbReference type="InterPro" id="IPR011330">
    <property type="entry name" value="Glyco_hydro/deAcase_b/a-brl"/>
</dbReference>
<feature type="chain" id="PRO_5045987204" description="Chitin deacetylase" evidence="10">
    <location>
        <begin position="21"/>
        <end position="711"/>
    </location>
</feature>
<keyword evidence="3" id="KW-0479">Metal-binding</keyword>
<gene>
    <name evidence="13" type="ORF">IWX46DRAFT_611609</name>
</gene>
<feature type="domain" description="Chitin-binding type-1" evidence="11">
    <location>
        <begin position="406"/>
        <end position="452"/>
    </location>
</feature>
<evidence type="ECO:0000256" key="2">
    <source>
        <dbReference type="ARBA" id="ARBA00022669"/>
    </source>
</evidence>
<reference evidence="13 14" key="1">
    <citation type="submission" date="2024-04" db="EMBL/GenBank/DDBJ databases">
        <title>Phyllosticta paracitricarpa is synonymous to the EU quarantine fungus P. citricarpa based on phylogenomic analyses.</title>
        <authorList>
            <consortium name="Lawrence Berkeley National Laboratory"/>
            <person name="Van Ingen-Buijs V.A."/>
            <person name="Van Westerhoven A.C."/>
            <person name="Haridas S."/>
            <person name="Skiadas P."/>
            <person name="Martin F."/>
            <person name="Groenewald J.Z."/>
            <person name="Crous P.W."/>
            <person name="Seidl M.F."/>
        </authorList>
    </citation>
    <scope>NUCLEOTIDE SEQUENCE [LARGE SCALE GENOMIC DNA]</scope>
    <source>
        <strain evidence="13 14">CBS 122670</strain>
    </source>
</reference>
<keyword evidence="6" id="KW-0119">Carbohydrate metabolism</keyword>
<sequence>MHVSSLVAASILAGAASAHGGIPTAPKLFGRNAIADLKARNVFDAPHAPRAPVAALAVSQRPAGEKRQVGGVDGQCGAGIGSCAKGYCCSLAGWCGTGKDYCAAPDCQFQFGSGCDANTIPPGTNTSSVARPAMGSVPVGNGGIYDCTVPGTVALTFDDGPYIYTDGVLDLLKRYNASATFFITGNNIGKGEIDNAAYGWDKVIRRMHAEGHQIASHTWSHQNLSQITSAQRKDQMYKNEMALRNILGFFPTYMRPPYSACDQASGCWRDMKNLGYHVTYFDIDTDDYNNESPELIQNAKDNYDKAMAGGDPSTSDYLVIGHDIHEQTARNLTEYMLIQLQNQGYKAVTVGECLGDPRANWYRSSSGSVFTSATGPVTNAPTSTLPVNSKTTTTSPVVTPTGISQDATCGGTTGNTCLGSSFGNCCSVNGWCGSTSDYCADGCQVQFGNCSGSSGPVSNVSVSAMSTPLSTPSGSGSASAPTGTRQVTPDGSCGGTKGYTCLNSGFGNCCSQYGYCGSTSDYCGSTCQSGFGTCGSSSQVSNSISSVSSKAPIVSSAAGSSILTPSAVKSSSAPVVPSVSVSLSSVKAVVSTPSVSVGASSLVTKTTSTSTTTVKSTVASSTTAKASSLSSTTAKASSASSVKAAASSTKSSSAPTSTALKTSTDGRCGAAAGSTCSGSYFGGCCGQDNYCGSFFACANGCQNKFGSCWFS</sequence>
<feature type="compositionally biased region" description="Low complexity" evidence="9">
    <location>
        <begin position="463"/>
        <end position="484"/>
    </location>
</feature>
<evidence type="ECO:0000256" key="8">
    <source>
        <dbReference type="PROSITE-ProRule" id="PRU00261"/>
    </source>
</evidence>
<dbReference type="PROSITE" id="PS51677">
    <property type="entry name" value="NODB"/>
    <property type="match status" value="1"/>
</dbReference>
<dbReference type="InterPro" id="IPR036861">
    <property type="entry name" value="Endochitinase-like_sf"/>
</dbReference>
<keyword evidence="14" id="KW-1185">Reference proteome</keyword>
<dbReference type="InterPro" id="IPR001002">
    <property type="entry name" value="Chitin-bd_1"/>
</dbReference>
<evidence type="ECO:0000256" key="6">
    <source>
        <dbReference type="ARBA" id="ARBA00023277"/>
    </source>
</evidence>
<dbReference type="CDD" id="cd00035">
    <property type="entry name" value="ChtBD1"/>
    <property type="match status" value="1"/>
</dbReference>
<evidence type="ECO:0000256" key="1">
    <source>
        <dbReference type="ARBA" id="ARBA00001941"/>
    </source>
</evidence>
<comment type="cofactor">
    <cofactor evidence="1">
        <name>Co(2+)</name>
        <dbReference type="ChEBI" id="CHEBI:48828"/>
    </cofactor>
</comment>
<evidence type="ECO:0000313" key="14">
    <source>
        <dbReference type="Proteomes" id="UP001365128"/>
    </source>
</evidence>
<evidence type="ECO:0000313" key="13">
    <source>
        <dbReference type="EMBL" id="KAK7534601.1"/>
    </source>
</evidence>
<dbReference type="InterPro" id="IPR002509">
    <property type="entry name" value="NODB_dom"/>
</dbReference>
<dbReference type="Pfam" id="PF01522">
    <property type="entry name" value="Polysacc_deac_1"/>
    <property type="match status" value="1"/>
</dbReference>
<comment type="caution">
    <text evidence="8">Lacks conserved residue(s) required for the propagation of feature annotation.</text>
</comment>
<dbReference type="SUPFAM" id="SSF88713">
    <property type="entry name" value="Glycoside hydrolase/deacetylase"/>
    <property type="match status" value="1"/>
</dbReference>
<keyword evidence="4 10" id="KW-0732">Signal</keyword>
<comment type="caution">
    <text evidence="13">The sequence shown here is derived from an EMBL/GenBank/DDBJ whole genome shotgun (WGS) entry which is preliminary data.</text>
</comment>
<dbReference type="Gene3D" id="3.20.20.370">
    <property type="entry name" value="Glycoside hydrolase/deacetylase"/>
    <property type="match status" value="1"/>
</dbReference>